<dbReference type="InterPro" id="IPR036291">
    <property type="entry name" value="NAD(P)-bd_dom_sf"/>
</dbReference>
<comment type="caution">
    <text evidence="8">The sequence shown here is derived from an EMBL/GenBank/DDBJ whole genome shotgun (WGS) entry which is preliminary data.</text>
</comment>
<dbReference type="GO" id="GO:0019305">
    <property type="term" value="P:dTDP-rhamnose biosynthetic process"/>
    <property type="evidence" value="ECO:0007669"/>
    <property type="project" value="UniProtKB-UniPathway"/>
</dbReference>
<sequence>MNNNYLLYNPEIWGGLECTINRIGNSFRDQLQYAGHYKRKDDIDKIAQTGIKMIRYPILWEAHQTDNENEIINWDQTSRQLLKIRSHKIIPIAGLLHHGSGPRFTNLLDNDFPAKMTSYAFRVAQQFPWLEYYTPINEPLTTARFSGLYGLWYPHKKSESSFLKMLLNQLKGIVLSMEAIRKINPQAKLVQTEDLAKTHSTRLLKYQADFENNRRWLTYDFLHGKVDQNHVLWQHLISNGLRKEDLNFFLERPCIPDITGCNYYVTSERYLDEKVELYSETSPGGNGRHIYSDIAAVRAVRLNGLKGLLKEVWERYHSPMALTEIHLNCTREEQLRWFMEAWNQCVQLRKGGVEVKAITAWSLLGAYDWDSLLTKESGKYETGVFDVSKSRLRATAMAKMITELAKKGKYNHPVLSEKGWWHKSYPSASKVHRLKGRPILILGAGGTLGTAFTNICNSRSLRCQAAFRNEVDITDVSQIKEAINRYKPWAIINAAGYVKVDEAETEQNICFNLNVQGAGNIAQLCNKHGIQLLTFSSDLVFNGKKESPYIEQDDMAPLNVYGESKARSEELVMSNFSSSLIIRTSAFFGPWDKYNFAQYILSSLKEGRNCQSAKDVTISPTYIPDLVNQSLDLLIDRETGIWHLTNDGNITWSGFAKIIAERGGYNNKNLISCSQDEINWKAKRPVYSVLQSDKGLKLPSLDDAIERFFKEKYI</sequence>
<dbReference type="InterPro" id="IPR029903">
    <property type="entry name" value="RmlD-like-bd"/>
</dbReference>
<evidence type="ECO:0000256" key="2">
    <source>
        <dbReference type="ARBA" id="ARBA00010944"/>
    </source>
</evidence>
<comment type="catalytic activity">
    <reaction evidence="5">
        <text>dTDP-beta-L-rhamnose + NADP(+) = dTDP-4-dehydro-beta-L-rhamnose + NADPH + H(+)</text>
        <dbReference type="Rhea" id="RHEA:21796"/>
        <dbReference type="ChEBI" id="CHEBI:15378"/>
        <dbReference type="ChEBI" id="CHEBI:57510"/>
        <dbReference type="ChEBI" id="CHEBI:57783"/>
        <dbReference type="ChEBI" id="CHEBI:58349"/>
        <dbReference type="ChEBI" id="CHEBI:62830"/>
        <dbReference type="EC" id="1.1.1.133"/>
    </reaction>
</comment>
<dbReference type="Gene3D" id="3.40.50.720">
    <property type="entry name" value="NAD(P)-binding Rossmann-like Domain"/>
    <property type="match status" value="1"/>
</dbReference>
<dbReference type="CDD" id="cd05254">
    <property type="entry name" value="dTDP_HR_like_SDR_e"/>
    <property type="match status" value="1"/>
</dbReference>
<dbReference type="GO" id="GO:0005975">
    <property type="term" value="P:carbohydrate metabolic process"/>
    <property type="evidence" value="ECO:0007669"/>
    <property type="project" value="InterPro"/>
</dbReference>
<evidence type="ECO:0000256" key="5">
    <source>
        <dbReference type="ARBA" id="ARBA00048200"/>
    </source>
</evidence>
<dbReference type="Pfam" id="PF04321">
    <property type="entry name" value="RmlD_sub_bind"/>
    <property type="match status" value="1"/>
</dbReference>
<dbReference type="InterPro" id="IPR005913">
    <property type="entry name" value="dTDP_dehydrorham_reduct"/>
</dbReference>
<evidence type="ECO:0000313" key="9">
    <source>
        <dbReference type="Proteomes" id="UP000267223"/>
    </source>
</evidence>
<dbReference type="GO" id="GO:0004553">
    <property type="term" value="F:hydrolase activity, hydrolyzing O-glycosyl compounds"/>
    <property type="evidence" value="ECO:0007669"/>
    <property type="project" value="InterPro"/>
</dbReference>
<dbReference type="GO" id="GO:0008831">
    <property type="term" value="F:dTDP-4-dehydrorhamnose reductase activity"/>
    <property type="evidence" value="ECO:0007669"/>
    <property type="project" value="UniProtKB-EC"/>
</dbReference>
<evidence type="ECO:0000256" key="3">
    <source>
        <dbReference type="ARBA" id="ARBA00012929"/>
    </source>
</evidence>
<protein>
    <recommendedName>
        <fullName evidence="4 6">dTDP-4-dehydrorhamnose reductase</fullName>
        <ecNumber evidence="3 6">1.1.1.133</ecNumber>
    </recommendedName>
</protein>
<comment type="similarity">
    <text evidence="2 6">Belongs to the dTDP-4-dehydrorhamnose reductase family.</text>
</comment>
<dbReference type="GO" id="GO:0005829">
    <property type="term" value="C:cytosol"/>
    <property type="evidence" value="ECO:0007669"/>
    <property type="project" value="TreeGrafter"/>
</dbReference>
<dbReference type="OrthoDB" id="9803892at2"/>
<evidence type="ECO:0000313" key="8">
    <source>
        <dbReference type="EMBL" id="RNI34069.1"/>
    </source>
</evidence>
<evidence type="ECO:0000256" key="6">
    <source>
        <dbReference type="RuleBase" id="RU364082"/>
    </source>
</evidence>
<dbReference type="InterPro" id="IPR001360">
    <property type="entry name" value="Glyco_hydro_1"/>
</dbReference>
<evidence type="ECO:0000259" key="7">
    <source>
        <dbReference type="Pfam" id="PF04321"/>
    </source>
</evidence>
<dbReference type="UniPathway" id="UPA00124"/>
<reference evidence="8 9" key="1">
    <citation type="submission" date="2018-11" db="EMBL/GenBank/DDBJ databases">
        <title>Draft genome sequence of Ferruginibacter sp. BO-59.</title>
        <authorList>
            <person name="Im W.T."/>
        </authorList>
    </citation>
    <scope>NUCLEOTIDE SEQUENCE [LARGE SCALE GENOMIC DNA]</scope>
    <source>
        <strain evidence="8 9">BO-59</strain>
    </source>
</reference>
<gene>
    <name evidence="8" type="ORF">EFY79_17340</name>
</gene>
<name>A0A3M9N8F4_9BACT</name>
<proteinExistence type="inferred from homology"/>
<evidence type="ECO:0000256" key="1">
    <source>
        <dbReference type="ARBA" id="ARBA00004781"/>
    </source>
</evidence>
<comment type="pathway">
    <text evidence="1 6">Carbohydrate biosynthesis; dTDP-L-rhamnose biosynthesis.</text>
</comment>
<dbReference type="PANTHER" id="PTHR10491:SF4">
    <property type="entry name" value="METHIONINE ADENOSYLTRANSFERASE 2 SUBUNIT BETA"/>
    <property type="match status" value="1"/>
</dbReference>
<dbReference type="InterPro" id="IPR017853">
    <property type="entry name" value="GH"/>
</dbReference>
<feature type="domain" description="RmlD-like substrate binding" evidence="7">
    <location>
        <begin position="439"/>
        <end position="694"/>
    </location>
</feature>
<dbReference type="Gene3D" id="3.90.25.10">
    <property type="entry name" value="UDP-galactose 4-epimerase, domain 1"/>
    <property type="match status" value="1"/>
</dbReference>
<dbReference type="Gene3D" id="3.20.20.80">
    <property type="entry name" value="Glycosidases"/>
    <property type="match status" value="1"/>
</dbReference>
<comment type="function">
    <text evidence="6">Catalyzes the reduction of dTDP-6-deoxy-L-lyxo-4-hexulose to yield dTDP-L-rhamnose.</text>
</comment>
<dbReference type="AlphaFoldDB" id="A0A3M9N8F4"/>
<dbReference type="SUPFAM" id="SSF51445">
    <property type="entry name" value="(Trans)glycosidases"/>
    <property type="match status" value="1"/>
</dbReference>
<dbReference type="EC" id="1.1.1.133" evidence="3 6"/>
<dbReference type="RefSeq" id="WP_123122008.1">
    <property type="nucleotide sequence ID" value="NZ_RJJR01000015.1"/>
</dbReference>
<dbReference type="Proteomes" id="UP000267223">
    <property type="component" value="Unassembled WGS sequence"/>
</dbReference>
<dbReference type="SUPFAM" id="SSF51735">
    <property type="entry name" value="NAD(P)-binding Rossmann-fold domains"/>
    <property type="match status" value="1"/>
</dbReference>
<dbReference type="PANTHER" id="PTHR10491">
    <property type="entry name" value="DTDP-4-DEHYDRORHAMNOSE REDUCTASE"/>
    <property type="match status" value="1"/>
</dbReference>
<dbReference type="EMBL" id="RJJR01000015">
    <property type="protein sequence ID" value="RNI34069.1"/>
    <property type="molecule type" value="Genomic_DNA"/>
</dbReference>
<keyword evidence="9" id="KW-1185">Reference proteome</keyword>
<dbReference type="Pfam" id="PF00232">
    <property type="entry name" value="Glyco_hydro_1"/>
    <property type="match status" value="1"/>
</dbReference>
<accession>A0A3M9N8F4</accession>
<organism evidence="8 9">
    <name type="scientific">Hanamia caeni</name>
    <dbReference type="NCBI Taxonomy" id="2294116"/>
    <lineage>
        <taxon>Bacteria</taxon>
        <taxon>Pseudomonadati</taxon>
        <taxon>Bacteroidota</taxon>
        <taxon>Chitinophagia</taxon>
        <taxon>Chitinophagales</taxon>
        <taxon>Chitinophagaceae</taxon>
        <taxon>Hanamia</taxon>
    </lineage>
</organism>
<keyword evidence="6" id="KW-0560">Oxidoreductase</keyword>
<keyword evidence="6" id="KW-0521">NADP</keyword>
<evidence type="ECO:0000256" key="4">
    <source>
        <dbReference type="ARBA" id="ARBA00017099"/>
    </source>
</evidence>